<dbReference type="Pfam" id="PF02589">
    <property type="entry name" value="LUD_dom"/>
    <property type="match status" value="1"/>
</dbReference>
<dbReference type="InterPro" id="IPR037171">
    <property type="entry name" value="NagB/RpiA_transferase-like"/>
</dbReference>
<dbReference type="Gene3D" id="3.40.50.10420">
    <property type="entry name" value="NagB/RpiA/CoA transferase-like"/>
    <property type="match status" value="1"/>
</dbReference>
<dbReference type="AlphaFoldDB" id="A0A9P5SBP8"/>
<organism evidence="2 3">
    <name type="scientific">Podila minutissima</name>
    <dbReference type="NCBI Taxonomy" id="64525"/>
    <lineage>
        <taxon>Eukaryota</taxon>
        <taxon>Fungi</taxon>
        <taxon>Fungi incertae sedis</taxon>
        <taxon>Mucoromycota</taxon>
        <taxon>Mortierellomycotina</taxon>
        <taxon>Mortierellomycetes</taxon>
        <taxon>Mortierellales</taxon>
        <taxon>Mortierellaceae</taxon>
        <taxon>Podila</taxon>
    </lineage>
</organism>
<feature type="domain" description="LUD" evidence="1">
    <location>
        <begin position="43"/>
        <end position="218"/>
    </location>
</feature>
<dbReference type="InterPro" id="IPR003741">
    <property type="entry name" value="LUD_dom"/>
</dbReference>
<dbReference type="PANTHER" id="PTHR36179">
    <property type="entry name" value="LUD_DOM DOMAIN-CONTAINING PROTEIN"/>
    <property type="match status" value="1"/>
</dbReference>
<proteinExistence type="predicted"/>
<sequence>MSHPENTNLAETFAGLTTSDAKVAHLAGNHFSKPASAERVSAAKAGLEKNGFKVHVVNTRADAFETLKHLIPAGASIIGFITYIKGQTPWNNIHGTIIAEKDAGKQAELRRKLSSTVDYYLTSMAAITEDGKLVHGDLSGSKVEGVAFGAGTVIVVAGSNKIVKDQTEAFKRLHEHALGLESARVRIAYGLPASAVSNMMVINQPSPFNKERIHVVIVNDSLGY</sequence>
<name>A0A9P5SBP8_9FUNG</name>
<dbReference type="Proteomes" id="UP000696485">
    <property type="component" value="Unassembled WGS sequence"/>
</dbReference>
<protein>
    <recommendedName>
        <fullName evidence="1">LUD domain-containing protein</fullName>
    </recommendedName>
</protein>
<dbReference type="InterPro" id="IPR024185">
    <property type="entry name" value="FTHF_cligase-like_sf"/>
</dbReference>
<dbReference type="SUPFAM" id="SSF100950">
    <property type="entry name" value="NagB/RpiA/CoA transferase-like"/>
    <property type="match status" value="1"/>
</dbReference>
<accession>A0A9P5SBP8</accession>
<evidence type="ECO:0000313" key="3">
    <source>
        <dbReference type="Proteomes" id="UP000696485"/>
    </source>
</evidence>
<gene>
    <name evidence="2" type="ORF">BG006_003940</name>
</gene>
<dbReference type="PANTHER" id="PTHR36179:SF2">
    <property type="entry name" value="LUD DOMAIN-CONTAINING PROTEIN"/>
    <property type="match status" value="1"/>
</dbReference>
<evidence type="ECO:0000313" key="2">
    <source>
        <dbReference type="EMBL" id="KAF9314430.1"/>
    </source>
</evidence>
<dbReference type="EMBL" id="JAAAUY010002184">
    <property type="protein sequence ID" value="KAF9314430.1"/>
    <property type="molecule type" value="Genomic_DNA"/>
</dbReference>
<comment type="caution">
    <text evidence="2">The sequence shown here is derived from an EMBL/GenBank/DDBJ whole genome shotgun (WGS) entry which is preliminary data.</text>
</comment>
<reference evidence="2" key="1">
    <citation type="journal article" date="2020" name="Fungal Divers.">
        <title>Resolving the Mortierellaceae phylogeny through synthesis of multi-gene phylogenetics and phylogenomics.</title>
        <authorList>
            <person name="Vandepol N."/>
            <person name="Liber J."/>
            <person name="Desiro A."/>
            <person name="Na H."/>
            <person name="Kennedy M."/>
            <person name="Barry K."/>
            <person name="Grigoriev I.V."/>
            <person name="Miller A.N."/>
            <person name="O'Donnell K."/>
            <person name="Stajich J.E."/>
            <person name="Bonito G."/>
        </authorList>
    </citation>
    <scope>NUCLEOTIDE SEQUENCE</scope>
    <source>
        <strain evidence="2">NVP1</strain>
    </source>
</reference>
<keyword evidence="3" id="KW-1185">Reference proteome</keyword>
<evidence type="ECO:0000259" key="1">
    <source>
        <dbReference type="Pfam" id="PF02589"/>
    </source>
</evidence>